<feature type="coiled-coil region" evidence="1">
    <location>
        <begin position="119"/>
        <end position="160"/>
    </location>
</feature>
<dbReference type="EMBL" id="SNRW01010324">
    <property type="protein sequence ID" value="KAA6376733.1"/>
    <property type="molecule type" value="Genomic_DNA"/>
</dbReference>
<evidence type="ECO:0000256" key="2">
    <source>
        <dbReference type="SAM" id="MobiDB-lite"/>
    </source>
</evidence>
<feature type="compositionally biased region" description="Polar residues" evidence="2">
    <location>
        <begin position="13"/>
        <end position="50"/>
    </location>
</feature>
<dbReference type="InterPro" id="IPR016024">
    <property type="entry name" value="ARM-type_fold"/>
</dbReference>
<reference evidence="3 4" key="1">
    <citation type="submission" date="2019-03" db="EMBL/GenBank/DDBJ databases">
        <title>Single cell metagenomics reveals metabolic interactions within the superorganism composed of flagellate Streblomastix strix and complex community of Bacteroidetes bacteria on its surface.</title>
        <authorList>
            <person name="Treitli S.C."/>
            <person name="Kolisko M."/>
            <person name="Husnik F."/>
            <person name="Keeling P."/>
            <person name="Hampl V."/>
        </authorList>
    </citation>
    <scope>NUCLEOTIDE SEQUENCE [LARGE SCALE GENOMIC DNA]</scope>
    <source>
        <strain evidence="3">ST1C</strain>
    </source>
</reference>
<protein>
    <submittedName>
        <fullName evidence="3">Uncharacterized protein</fullName>
    </submittedName>
</protein>
<evidence type="ECO:0000256" key="1">
    <source>
        <dbReference type="SAM" id="Coils"/>
    </source>
</evidence>
<proteinExistence type="predicted"/>
<comment type="caution">
    <text evidence="3">The sequence shown here is derived from an EMBL/GenBank/DDBJ whole genome shotgun (WGS) entry which is preliminary data.</text>
</comment>
<dbReference type="Gene3D" id="1.25.10.10">
    <property type="entry name" value="Leucine-rich Repeat Variant"/>
    <property type="match status" value="1"/>
</dbReference>
<dbReference type="Proteomes" id="UP000324800">
    <property type="component" value="Unassembled WGS sequence"/>
</dbReference>
<dbReference type="InterPro" id="IPR011989">
    <property type="entry name" value="ARM-like"/>
</dbReference>
<dbReference type="SUPFAM" id="SSF48371">
    <property type="entry name" value="ARM repeat"/>
    <property type="match status" value="1"/>
</dbReference>
<evidence type="ECO:0000313" key="4">
    <source>
        <dbReference type="Proteomes" id="UP000324800"/>
    </source>
</evidence>
<accession>A0A5J4V2R0</accession>
<keyword evidence="1" id="KW-0175">Coiled coil</keyword>
<feature type="region of interest" description="Disordered" evidence="2">
    <location>
        <begin position="1"/>
        <end position="89"/>
    </location>
</feature>
<evidence type="ECO:0000313" key="3">
    <source>
        <dbReference type="EMBL" id="KAA6376733.1"/>
    </source>
</evidence>
<organism evidence="3 4">
    <name type="scientific">Streblomastix strix</name>
    <dbReference type="NCBI Taxonomy" id="222440"/>
    <lineage>
        <taxon>Eukaryota</taxon>
        <taxon>Metamonada</taxon>
        <taxon>Preaxostyla</taxon>
        <taxon>Oxymonadida</taxon>
        <taxon>Streblomastigidae</taxon>
        <taxon>Streblomastix</taxon>
    </lineage>
</organism>
<name>A0A5J4V2R0_9EUKA</name>
<feature type="compositionally biased region" description="Low complexity" evidence="2">
    <location>
        <begin position="51"/>
        <end position="64"/>
    </location>
</feature>
<sequence>MSNFEGLYEVKADSTSQSLKQDSDLLQNSPNQSVIPTSTQIAHIQDTINTDDQSSQEQNTNQQQKQDEEIEDDQENQQSQNQRKNQEQIDLDIDDKFDEEFKNFEQDSSQQPIILQEIEDKLNYQNEDLQQDLQIVKEENEKEEGNEQSLNQKKNKKQIELEIDDKFNEEYNKFEQDSALQPIQPINLDQLKEIEEVINSQLDANQASFDLIDQLTDALFAVRSVQTGDQDQISDEMIDIAESVVLNVAKIAHEIICEVEDVDLAIQSDFIVELVDLINRTPSDQIQIELISAIYKFSLIGSIEQTDKMYEIGSIQALSSKLINQDMKILKYILRTIFNIVKNGWKKTNQSYPQEQLLSPSQTSLTTFPTELQQLLVIPHPYHSDLEGNGVIRSLLEGVLMNQDVSNLDKLEVYKILDTLCIVGIRIPDDLQQPIISELSELIVSDDESNQKYSSLALSYLSINKCMIVYK</sequence>
<dbReference type="AlphaFoldDB" id="A0A5J4V2R0"/>
<gene>
    <name evidence="3" type="ORF">EZS28_027740</name>
</gene>